<proteinExistence type="inferred from homology"/>
<dbReference type="Proteomes" id="UP000436088">
    <property type="component" value="Unassembled WGS sequence"/>
</dbReference>
<feature type="compositionally biased region" description="Basic and acidic residues" evidence="8">
    <location>
        <begin position="16"/>
        <end position="36"/>
    </location>
</feature>
<evidence type="ECO:0000256" key="3">
    <source>
        <dbReference type="ARBA" id="ARBA00013133"/>
    </source>
</evidence>
<organism evidence="9 10">
    <name type="scientific">Hibiscus syriacus</name>
    <name type="common">Rose of Sharon</name>
    <dbReference type="NCBI Taxonomy" id="106335"/>
    <lineage>
        <taxon>Eukaryota</taxon>
        <taxon>Viridiplantae</taxon>
        <taxon>Streptophyta</taxon>
        <taxon>Embryophyta</taxon>
        <taxon>Tracheophyta</taxon>
        <taxon>Spermatophyta</taxon>
        <taxon>Magnoliopsida</taxon>
        <taxon>eudicotyledons</taxon>
        <taxon>Gunneridae</taxon>
        <taxon>Pentapetalae</taxon>
        <taxon>rosids</taxon>
        <taxon>malvids</taxon>
        <taxon>Malvales</taxon>
        <taxon>Malvaceae</taxon>
        <taxon>Malvoideae</taxon>
        <taxon>Hibiscus</taxon>
    </lineage>
</organism>
<dbReference type="GO" id="GO:0017172">
    <property type="term" value="F:cysteine dioxygenase activity"/>
    <property type="evidence" value="ECO:0007669"/>
    <property type="project" value="UniProtKB-EC"/>
</dbReference>
<comment type="caution">
    <text evidence="9">The sequence shown here is derived from an EMBL/GenBank/DDBJ whole genome shotgun (WGS) entry which is preliminary data.</text>
</comment>
<keyword evidence="5" id="KW-0560">Oxidoreductase</keyword>
<dbReference type="PANTHER" id="PTHR22966">
    <property type="entry name" value="2-AMINOETHANETHIOL DIOXYGENASE"/>
    <property type="match status" value="1"/>
</dbReference>
<dbReference type="PANTHER" id="PTHR22966:SF1">
    <property type="entry name" value="PLANT CYSTEINE OXIDASE 1"/>
    <property type="match status" value="1"/>
</dbReference>
<dbReference type="GO" id="GO:0046872">
    <property type="term" value="F:metal ion binding"/>
    <property type="evidence" value="ECO:0007669"/>
    <property type="project" value="UniProtKB-KW"/>
</dbReference>
<evidence type="ECO:0000256" key="2">
    <source>
        <dbReference type="ARBA" id="ARBA00006622"/>
    </source>
</evidence>
<accession>A0A6A2ZUZ7</accession>
<dbReference type="EC" id="1.13.11.20" evidence="3"/>
<feature type="region of interest" description="Disordered" evidence="8">
    <location>
        <begin position="1"/>
        <end position="58"/>
    </location>
</feature>
<evidence type="ECO:0000313" key="9">
    <source>
        <dbReference type="EMBL" id="KAE8695728.1"/>
    </source>
</evidence>
<dbReference type="InterPro" id="IPR014710">
    <property type="entry name" value="RmlC-like_jellyroll"/>
</dbReference>
<evidence type="ECO:0000256" key="5">
    <source>
        <dbReference type="ARBA" id="ARBA00023002"/>
    </source>
</evidence>
<dbReference type="GO" id="GO:0070483">
    <property type="term" value="P:detection of hypoxia"/>
    <property type="evidence" value="ECO:0007669"/>
    <property type="project" value="UniProtKB-ARBA"/>
</dbReference>
<dbReference type="AlphaFoldDB" id="A0A6A2ZUZ7"/>
<evidence type="ECO:0000256" key="8">
    <source>
        <dbReference type="SAM" id="MobiDB-lite"/>
    </source>
</evidence>
<dbReference type="SUPFAM" id="SSF51182">
    <property type="entry name" value="RmlC-like cupins"/>
    <property type="match status" value="1"/>
</dbReference>
<name>A0A6A2ZUZ7_HIBSY</name>
<dbReference type="Pfam" id="PF07847">
    <property type="entry name" value="PCO_ADO"/>
    <property type="match status" value="1"/>
</dbReference>
<keyword evidence="6" id="KW-0408">Iron</keyword>
<dbReference type="CDD" id="cd20289">
    <property type="entry name" value="cupin_ADO"/>
    <property type="match status" value="1"/>
</dbReference>
<comment type="similarity">
    <text evidence="2">Belongs to the cysteine dioxygenase family.</text>
</comment>
<dbReference type="Gene3D" id="2.60.120.10">
    <property type="entry name" value="Jelly Rolls"/>
    <property type="match status" value="1"/>
</dbReference>
<evidence type="ECO:0000256" key="6">
    <source>
        <dbReference type="ARBA" id="ARBA00023004"/>
    </source>
</evidence>
<evidence type="ECO:0000256" key="4">
    <source>
        <dbReference type="ARBA" id="ARBA00022723"/>
    </source>
</evidence>
<comment type="catalytic activity">
    <reaction evidence="7">
        <text>L-cysteine + O2 = 3-sulfino-L-alanine + H(+)</text>
        <dbReference type="Rhea" id="RHEA:20441"/>
        <dbReference type="ChEBI" id="CHEBI:15378"/>
        <dbReference type="ChEBI" id="CHEBI:15379"/>
        <dbReference type="ChEBI" id="CHEBI:35235"/>
        <dbReference type="ChEBI" id="CHEBI:61085"/>
        <dbReference type="EC" id="1.13.11.20"/>
    </reaction>
    <physiologicalReaction direction="left-to-right" evidence="7">
        <dbReference type="Rhea" id="RHEA:20442"/>
    </physiologicalReaction>
</comment>
<evidence type="ECO:0000256" key="7">
    <source>
        <dbReference type="ARBA" id="ARBA00024284"/>
    </source>
</evidence>
<dbReference type="EMBL" id="VEPZ02001076">
    <property type="protein sequence ID" value="KAE8695728.1"/>
    <property type="molecule type" value="Genomic_DNA"/>
</dbReference>
<keyword evidence="10" id="KW-1185">Reference proteome</keyword>
<comment type="cofactor">
    <cofactor evidence="1">
        <name>Fe(2+)</name>
        <dbReference type="ChEBI" id="CHEBI:29033"/>
    </cofactor>
</comment>
<dbReference type="OrthoDB" id="271433at2759"/>
<gene>
    <name evidence="9" type="ORF">F3Y22_tig00110692pilonHSYRG00020</name>
</gene>
<protein>
    <recommendedName>
        <fullName evidence="3">cysteine dioxygenase</fullName>
        <ecNumber evidence="3">1.13.11.20</ecNumber>
    </recommendedName>
</protein>
<sequence>MGRATVADIKGNGFSELDKETKANTEDTNKVPDTNKNRNTTTSDSRGKKSRRRQRKMMALPASAVVHPVQRLFNACKDVFASARTGFVPSPHEIEQLSALLDEIRPADVGLTPQMPVFSPQVTRRAPTITYLHIHACKRFSIGIFCLPPSGVLPLHNHPGMTVFSKLLFGTMHIKSYDWFVPTTSAVVNPSQTQHPEVRLAKVKVDSDLTAPCKTSILYPADGGNMHCFTAVTACAVLDVLGPPYSDSEGRHCTYYSDYPFTRFPADEQVPIPEEEKDKLAWLQERDKPEDLVVDGALYTGPEIMES</sequence>
<evidence type="ECO:0000256" key="1">
    <source>
        <dbReference type="ARBA" id="ARBA00001954"/>
    </source>
</evidence>
<dbReference type="InterPro" id="IPR011051">
    <property type="entry name" value="RmlC_Cupin_sf"/>
</dbReference>
<keyword evidence="4" id="KW-0479">Metal-binding</keyword>
<reference evidence="9" key="1">
    <citation type="submission" date="2019-09" db="EMBL/GenBank/DDBJ databases">
        <title>Draft genome information of white flower Hibiscus syriacus.</title>
        <authorList>
            <person name="Kim Y.-M."/>
        </authorList>
    </citation>
    <scope>NUCLEOTIDE SEQUENCE [LARGE SCALE GENOMIC DNA]</scope>
    <source>
        <strain evidence="9">YM2019G1</strain>
    </source>
</reference>
<evidence type="ECO:0000313" key="10">
    <source>
        <dbReference type="Proteomes" id="UP000436088"/>
    </source>
</evidence>
<dbReference type="InterPro" id="IPR012864">
    <property type="entry name" value="PCO/ADO"/>
</dbReference>